<feature type="compositionally biased region" description="Polar residues" evidence="1">
    <location>
        <begin position="450"/>
        <end position="468"/>
    </location>
</feature>
<organism evidence="2 3">
    <name type="scientific">Trichonephila clavata</name>
    <name type="common">Joro spider</name>
    <name type="synonym">Nephila clavata</name>
    <dbReference type="NCBI Taxonomy" id="2740835"/>
    <lineage>
        <taxon>Eukaryota</taxon>
        <taxon>Metazoa</taxon>
        <taxon>Ecdysozoa</taxon>
        <taxon>Arthropoda</taxon>
        <taxon>Chelicerata</taxon>
        <taxon>Arachnida</taxon>
        <taxon>Araneae</taxon>
        <taxon>Araneomorphae</taxon>
        <taxon>Entelegynae</taxon>
        <taxon>Araneoidea</taxon>
        <taxon>Nephilidae</taxon>
        <taxon>Trichonephila</taxon>
    </lineage>
</organism>
<feature type="region of interest" description="Disordered" evidence="1">
    <location>
        <begin position="450"/>
        <end position="499"/>
    </location>
</feature>
<dbReference type="OrthoDB" id="6437939at2759"/>
<evidence type="ECO:0000313" key="3">
    <source>
        <dbReference type="Proteomes" id="UP000887116"/>
    </source>
</evidence>
<proteinExistence type="predicted"/>
<feature type="compositionally biased region" description="Polar residues" evidence="1">
    <location>
        <begin position="475"/>
        <end position="484"/>
    </location>
</feature>
<evidence type="ECO:0000256" key="1">
    <source>
        <dbReference type="SAM" id="MobiDB-lite"/>
    </source>
</evidence>
<accession>A0A8X6GUP8</accession>
<comment type="caution">
    <text evidence="2">The sequence shown here is derived from an EMBL/GenBank/DDBJ whole genome shotgun (WGS) entry which is preliminary data.</text>
</comment>
<protein>
    <submittedName>
        <fullName evidence="2">Uncharacterized protein</fullName>
    </submittedName>
</protein>
<gene>
    <name evidence="2" type="primary">X975_00260</name>
    <name evidence="2" type="ORF">TNCT_435441</name>
</gene>
<feature type="compositionally biased region" description="Basic and acidic residues" evidence="1">
    <location>
        <begin position="487"/>
        <end position="497"/>
    </location>
</feature>
<dbReference type="Proteomes" id="UP000887116">
    <property type="component" value="Unassembled WGS sequence"/>
</dbReference>
<keyword evidence="3" id="KW-1185">Reference proteome</keyword>
<name>A0A8X6GUP8_TRICU</name>
<reference evidence="2" key="1">
    <citation type="submission" date="2020-07" db="EMBL/GenBank/DDBJ databases">
        <title>Multicomponent nature underlies the extraordinary mechanical properties of spider dragline silk.</title>
        <authorList>
            <person name="Kono N."/>
            <person name="Nakamura H."/>
            <person name="Mori M."/>
            <person name="Yoshida Y."/>
            <person name="Ohtoshi R."/>
            <person name="Malay A.D."/>
            <person name="Moran D.A.P."/>
            <person name="Tomita M."/>
            <person name="Numata K."/>
            <person name="Arakawa K."/>
        </authorList>
    </citation>
    <scope>NUCLEOTIDE SEQUENCE</scope>
</reference>
<sequence length="1390" mass="158859">MDESKIDENLVGCSKDFSQNELHIADENTSRNSDALKLIVETCQTTWFTYLSKFKISQVKNIKSHFTGNQLNSKSLSCGTPECQEASSFLNGSATEMQQKKVNLMNLNPKPCVKEGELKTSLENQQPFLCHCHKLDASSFEYSNKVVENVTSYISSSKEGKCFCRNWEFSPGGHFSSTSLEKISDPRLNPIRKRKSDVLEEIPLKRVKWNKTSNTKPSSCSKNLNQKKNVYSPKFYQNKNACRSNNCSSPTKRNDKIASVYHRPTDPRLQHSRIFSNSLPLEKHVISLQSSSENCIQHTPSEDSAIIPKKMDFSPASDIDRNKSFNNMNLSTRMIGYSLNNKSPIIFNEQNNAAITARQFDGTLNTTEDIYNCDIKTKRYSSIFKNQRIERHINQQLSKSNFISASAFETSELKTNVLDSCKNQMSSINNTCTPSKVSRSKSRWDSAFCKQSNGKHSMSKPQKISTSRGDCAFHKQSNGKYNTSKRPKSESKQRCPFKEQNQMKNNSFPFCVTYSKSGKTKNLKKNNVSSYNDQHCLTFSEMPTNEKNLINNKIDQQKNNSLNHKVLNSNADSKDIKTLGLDTVIFKKSSTPKNCSSKILQTETEVIAPNETTPVICKIQSQNVKEIRSVSSYISSKNARSVCDKPSYPNHISLKEKFISKHSDFNEKWKKHQKSNAKLNINHKLFSGKNKLKSSIQKDLVSNETSYIQLSEAEKIHFKTFLKLHLLGEDKAYTYKQYKITSFKIQLKLASRLNWNYYISFICANIITFNKSVLPITRTFTNIFKKFMQNPFLKHLTRHSNCGLNGDLKAMFHKIFKKHISNFLIEENENKAHFLQENANSRYFSIGDNNVAESVTTIREKSVDLNVFLNVECNSKKVVSVSNNFNTYQLNEESSFVLLYNSLSLNEVVYLNMESEVGFSTLTNRLSLIWKDFLPFTKFGFYFELEFFKKEHFIDVLRKKGISFPNVNSSTFLNAFLTLENGPISKNWLSDILFNSCRKYIFSLNIKCQHPELADFNLKHLSNGNIYSCSSSCSCMFCVKNKTHDHQNKMIDLIKQVNVEVLDISGSKSSVTDIVHSDIQETSEVFNVLSNRYCEQFIQSKYIPSELLVTNSNIEEEEEIESEECGYTKSLMNPGLQLPSGANNSLFDFISTVEILNAFENDKILEISEHQNIFQPNVSGSETNSLSFDYLVKNEKNHDSGYRKSNETMVSVITGEKSTDSDFSTCKENIVSLQRKDNLLTENYSENEISSNQKNDPHSKKLFSSIFTSNCTLREEKTVSSLQIDAVFQDLDLFKQGGVLFHYYQHLKEPGDHTLNLNEINEDTTDLNEEVLESYNFLKGQLNYHKDMLRGLVHISSEPGTCFNANLIHKIVLQLEYIEGYELACKAILL</sequence>
<evidence type="ECO:0000313" key="2">
    <source>
        <dbReference type="EMBL" id="GFQ90118.1"/>
    </source>
</evidence>
<dbReference type="EMBL" id="BMAO01033513">
    <property type="protein sequence ID" value="GFQ90118.1"/>
    <property type="molecule type" value="Genomic_DNA"/>
</dbReference>